<dbReference type="AlphaFoldDB" id="A0A512DKP8"/>
<gene>
    <name evidence="1" type="ORF">SAE02_12010</name>
</gene>
<evidence type="ECO:0000313" key="1">
    <source>
        <dbReference type="EMBL" id="GEO37053.1"/>
    </source>
</evidence>
<reference evidence="1 2" key="1">
    <citation type="submission" date="2019-07" db="EMBL/GenBank/DDBJ databases">
        <title>Whole genome shotgun sequence of Skermanella aerolata NBRC 106429.</title>
        <authorList>
            <person name="Hosoyama A."/>
            <person name="Uohara A."/>
            <person name="Ohji S."/>
            <person name="Ichikawa N."/>
        </authorList>
    </citation>
    <scope>NUCLEOTIDE SEQUENCE [LARGE SCALE GENOMIC DNA]</scope>
    <source>
        <strain evidence="1 2">NBRC 106429</strain>
    </source>
</reference>
<proteinExistence type="predicted"/>
<organism evidence="1 2">
    <name type="scientific">Skermanella aerolata</name>
    <dbReference type="NCBI Taxonomy" id="393310"/>
    <lineage>
        <taxon>Bacteria</taxon>
        <taxon>Pseudomonadati</taxon>
        <taxon>Pseudomonadota</taxon>
        <taxon>Alphaproteobacteria</taxon>
        <taxon>Rhodospirillales</taxon>
        <taxon>Azospirillaceae</taxon>
        <taxon>Skermanella</taxon>
    </lineage>
</organism>
<name>A0A512DKP8_9PROT</name>
<evidence type="ECO:0000313" key="2">
    <source>
        <dbReference type="Proteomes" id="UP000321523"/>
    </source>
</evidence>
<keyword evidence="2" id="KW-1185">Reference proteome</keyword>
<comment type="caution">
    <text evidence="1">The sequence shown here is derived from an EMBL/GenBank/DDBJ whole genome shotgun (WGS) entry which is preliminary data.</text>
</comment>
<sequence length="71" mass="7739">MSSAHAYAIEVQGNSAGIVVANANHFIFYAADWAFGTLDRKTFRSPAHAERAARDVLLRRTGEPPARPLLS</sequence>
<dbReference type="EMBL" id="BJYZ01000003">
    <property type="protein sequence ID" value="GEO37053.1"/>
    <property type="molecule type" value="Genomic_DNA"/>
</dbReference>
<dbReference type="OrthoDB" id="7584850at2"/>
<protein>
    <submittedName>
        <fullName evidence="1">Uncharacterized protein</fullName>
    </submittedName>
</protein>
<dbReference type="Proteomes" id="UP000321523">
    <property type="component" value="Unassembled WGS sequence"/>
</dbReference>
<accession>A0A512DKP8</accession>
<dbReference type="RefSeq" id="WP_044425955.1">
    <property type="nucleotide sequence ID" value="NZ_BJYZ01000003.1"/>
</dbReference>